<geneLocation type="plasmid" evidence="2 3">
    <name>pYSPA8-3</name>
</geneLocation>
<evidence type="ECO:0000256" key="1">
    <source>
        <dbReference type="SAM" id="MobiDB-lite"/>
    </source>
</evidence>
<feature type="region of interest" description="Disordered" evidence="1">
    <location>
        <begin position="1"/>
        <end position="25"/>
    </location>
</feature>
<reference evidence="2 3" key="1">
    <citation type="submission" date="2022-10" db="EMBL/GenBank/DDBJ databases">
        <title>Draft genome sequence of Streptomyces sp. YSPA8.</title>
        <authorList>
            <person name="Moriuchi R."/>
            <person name="Dohra H."/>
            <person name="Yamamura H."/>
            <person name="Kodani S."/>
        </authorList>
    </citation>
    <scope>NUCLEOTIDE SEQUENCE [LARGE SCALE GENOMIC DNA]</scope>
    <source>
        <strain evidence="2 3">YSPA8</strain>
        <plasmid evidence="2 3">pYSPA8-3</plasmid>
    </source>
</reference>
<feature type="compositionally biased region" description="Gly residues" evidence="1">
    <location>
        <begin position="205"/>
        <end position="226"/>
    </location>
</feature>
<keyword evidence="3" id="KW-1185">Reference proteome</keyword>
<accession>A0AA86JGP4</accession>
<proteinExistence type="predicted"/>
<dbReference type="EMBL" id="LC735416">
    <property type="protein sequence ID" value="BDT39679.1"/>
    <property type="molecule type" value="Genomic_DNA"/>
</dbReference>
<name>A0AA86JGP4_9ACTN</name>
<evidence type="ECO:0000313" key="3">
    <source>
        <dbReference type="Proteomes" id="UP001291653"/>
    </source>
</evidence>
<gene>
    <name evidence="2" type="ORF">SYYSPA8_37805</name>
</gene>
<sequence length="306" mass="32218">MGTPTTTTAPIPTQQTRTAGKEQHGNGSRVIVALEGAWAAIQARHPDVPNVLMITGTGSTGLSVKWGHFGESRWTVEGQGGTHELFAGGELLSLGGRATMKTLLHEAAHALAAVRNIKDTSSGKRYHNMRFVKIAKSLGLVAPATPDSIRGWSACTIPDETATTYAEAIEALDTAQLPYVYDPYVAYHYGGNQPTTPDPDPEGNGEQGGTAGTGTGGEGGTDGGEGPDPRHPGKPGPTRFLVICACIEMENDGTTPKLDKKTGQPKPGRAIQISRKSWHSGTTEEAEGGLMCGKCREFFRKADPDA</sequence>
<dbReference type="RefSeq" id="WP_323452115.1">
    <property type="nucleotide sequence ID" value="NZ_LC735416.1"/>
</dbReference>
<feature type="region of interest" description="Disordered" evidence="1">
    <location>
        <begin position="253"/>
        <end position="288"/>
    </location>
</feature>
<evidence type="ECO:0000313" key="2">
    <source>
        <dbReference type="EMBL" id="BDT39679.1"/>
    </source>
</evidence>
<dbReference type="AlphaFoldDB" id="A0AA86JGP4"/>
<feature type="region of interest" description="Disordered" evidence="1">
    <location>
        <begin position="190"/>
        <end position="237"/>
    </location>
</feature>
<feature type="compositionally biased region" description="Low complexity" evidence="1">
    <location>
        <begin position="1"/>
        <end position="18"/>
    </location>
</feature>
<organism evidence="2 3">
    <name type="scientific">Streptomyces yaizuensis</name>
    <dbReference type="NCBI Taxonomy" id="2989713"/>
    <lineage>
        <taxon>Bacteria</taxon>
        <taxon>Bacillati</taxon>
        <taxon>Actinomycetota</taxon>
        <taxon>Actinomycetes</taxon>
        <taxon>Kitasatosporales</taxon>
        <taxon>Streptomycetaceae</taxon>
        <taxon>Streptomyces</taxon>
    </lineage>
</organism>
<dbReference type="Proteomes" id="UP001291653">
    <property type="component" value="Plasmid pYSPA8-3"/>
</dbReference>
<protein>
    <submittedName>
        <fullName evidence="2">SprT-like domain-containing protein</fullName>
    </submittedName>
</protein>
<keyword evidence="2" id="KW-0614">Plasmid</keyword>